<organism evidence="1 2">
    <name type="scientific">Stigmatella erecta</name>
    <dbReference type="NCBI Taxonomy" id="83460"/>
    <lineage>
        <taxon>Bacteria</taxon>
        <taxon>Pseudomonadati</taxon>
        <taxon>Myxococcota</taxon>
        <taxon>Myxococcia</taxon>
        <taxon>Myxococcales</taxon>
        <taxon>Cystobacterineae</taxon>
        <taxon>Archangiaceae</taxon>
        <taxon>Stigmatella</taxon>
    </lineage>
</organism>
<gene>
    <name evidence="1" type="ORF">SAMN05443639_112116</name>
</gene>
<evidence type="ECO:0000313" key="2">
    <source>
        <dbReference type="Proteomes" id="UP000199181"/>
    </source>
</evidence>
<dbReference type="Proteomes" id="UP000199181">
    <property type="component" value="Unassembled WGS sequence"/>
</dbReference>
<evidence type="ECO:0000313" key="1">
    <source>
        <dbReference type="EMBL" id="SEU26562.1"/>
    </source>
</evidence>
<sequence length="133" mass="13761">MTRYLRALPGALLMACSSGPEEENMEPQVNCTVSATTVFEPAGRIVRGTGTLTCDAPAALSLKVCLYSQGLGQTSWGAPLQCVSMAGSARTTLSAEAAIAIGPGAAKRYRTVVEAQVNSENQPLEESTAITAP</sequence>
<name>A0A1I0KPG7_9BACT</name>
<reference evidence="2" key="1">
    <citation type="submission" date="2016-10" db="EMBL/GenBank/DDBJ databases">
        <authorList>
            <person name="Varghese N."/>
            <person name="Submissions S."/>
        </authorList>
    </citation>
    <scope>NUCLEOTIDE SEQUENCE [LARGE SCALE GENOMIC DNA]</scope>
    <source>
        <strain evidence="2">DSM 16858</strain>
    </source>
</reference>
<accession>A0A1I0KPG7</accession>
<protein>
    <submittedName>
        <fullName evidence="1">Uncharacterized protein</fullName>
    </submittedName>
</protein>
<dbReference type="EMBL" id="FOIJ01000012">
    <property type="protein sequence ID" value="SEU26562.1"/>
    <property type="molecule type" value="Genomic_DNA"/>
</dbReference>
<keyword evidence="2" id="KW-1185">Reference proteome</keyword>
<dbReference type="AlphaFoldDB" id="A0A1I0KPG7"/>
<proteinExistence type="predicted"/>